<reference evidence="2 3" key="1">
    <citation type="journal article" date="2014" name="Agronomy (Basel)">
        <title>A Draft Genome Sequence for Ensete ventricosum, the Drought-Tolerant Tree Against Hunger.</title>
        <authorList>
            <person name="Harrison J."/>
            <person name="Moore K.A."/>
            <person name="Paszkiewicz K."/>
            <person name="Jones T."/>
            <person name="Grant M."/>
            <person name="Ambacheew D."/>
            <person name="Muzemil S."/>
            <person name="Studholme D.J."/>
        </authorList>
    </citation>
    <scope>NUCLEOTIDE SEQUENCE [LARGE SCALE GENOMIC DNA]</scope>
</reference>
<dbReference type="AlphaFoldDB" id="A0A426Y1Q6"/>
<feature type="region of interest" description="Disordered" evidence="1">
    <location>
        <begin position="17"/>
        <end position="54"/>
    </location>
</feature>
<name>A0A426Y1Q6_ENSVE</name>
<sequence length="97" mass="11368">MEDKLRALFAEFRIVRSPSPTTLQQDESSDHKERPPGKEEQATDSTQPRMRVDFPRWEEGDPTVWLSHAERYFCYYRTPEASMVDIVAIHREGDAIQ</sequence>
<dbReference type="EMBL" id="AMZH03015658">
    <property type="protein sequence ID" value="RRT45703.1"/>
    <property type="molecule type" value="Genomic_DNA"/>
</dbReference>
<proteinExistence type="predicted"/>
<protein>
    <submittedName>
        <fullName evidence="2">Uncharacterized protein</fullName>
    </submittedName>
</protein>
<gene>
    <name evidence="2" type="ORF">B296_00054933</name>
</gene>
<comment type="caution">
    <text evidence="2">The sequence shown here is derived from an EMBL/GenBank/DDBJ whole genome shotgun (WGS) entry which is preliminary data.</text>
</comment>
<organism evidence="2 3">
    <name type="scientific">Ensete ventricosum</name>
    <name type="common">Abyssinian banana</name>
    <name type="synonym">Musa ensete</name>
    <dbReference type="NCBI Taxonomy" id="4639"/>
    <lineage>
        <taxon>Eukaryota</taxon>
        <taxon>Viridiplantae</taxon>
        <taxon>Streptophyta</taxon>
        <taxon>Embryophyta</taxon>
        <taxon>Tracheophyta</taxon>
        <taxon>Spermatophyta</taxon>
        <taxon>Magnoliopsida</taxon>
        <taxon>Liliopsida</taxon>
        <taxon>Zingiberales</taxon>
        <taxon>Musaceae</taxon>
        <taxon>Ensete</taxon>
    </lineage>
</organism>
<feature type="compositionally biased region" description="Basic and acidic residues" evidence="1">
    <location>
        <begin position="28"/>
        <end position="41"/>
    </location>
</feature>
<accession>A0A426Y1Q6</accession>
<evidence type="ECO:0000256" key="1">
    <source>
        <dbReference type="SAM" id="MobiDB-lite"/>
    </source>
</evidence>
<evidence type="ECO:0000313" key="2">
    <source>
        <dbReference type="EMBL" id="RRT45703.1"/>
    </source>
</evidence>
<dbReference type="Proteomes" id="UP000287651">
    <property type="component" value="Unassembled WGS sequence"/>
</dbReference>
<evidence type="ECO:0000313" key="3">
    <source>
        <dbReference type="Proteomes" id="UP000287651"/>
    </source>
</evidence>